<dbReference type="AlphaFoldDB" id="A0A1M7IM93"/>
<organism evidence="1 2">
    <name type="scientific">Halomonas cupida</name>
    <dbReference type="NCBI Taxonomy" id="44933"/>
    <lineage>
        <taxon>Bacteria</taxon>
        <taxon>Pseudomonadati</taxon>
        <taxon>Pseudomonadota</taxon>
        <taxon>Gammaproteobacteria</taxon>
        <taxon>Oceanospirillales</taxon>
        <taxon>Halomonadaceae</taxon>
        <taxon>Halomonas</taxon>
    </lineage>
</organism>
<dbReference type="STRING" id="44933.SAMN05660971_02909"/>
<dbReference type="EMBL" id="FRCA01000008">
    <property type="protein sequence ID" value="SHM41850.1"/>
    <property type="molecule type" value="Genomic_DNA"/>
</dbReference>
<evidence type="ECO:0000313" key="2">
    <source>
        <dbReference type="Proteomes" id="UP000184123"/>
    </source>
</evidence>
<protein>
    <submittedName>
        <fullName evidence="1">Uncharacterized protein</fullName>
    </submittedName>
</protein>
<evidence type="ECO:0000313" key="1">
    <source>
        <dbReference type="EMBL" id="SHM41850.1"/>
    </source>
</evidence>
<gene>
    <name evidence="1" type="ORF">SAMN05660971_02909</name>
</gene>
<name>A0A1M7IM93_9GAMM</name>
<sequence>MNPGTAAWGIPVDLSQPSNVLAIKPEAGARSPQLNFTNFLRLRTQSHIEFLRGAAVAFAYTINFRLLNLESTPCNSFC</sequence>
<accession>A0A1M7IM93</accession>
<dbReference type="Proteomes" id="UP000184123">
    <property type="component" value="Unassembled WGS sequence"/>
</dbReference>
<proteinExistence type="predicted"/>
<reference evidence="1 2" key="1">
    <citation type="submission" date="2016-11" db="EMBL/GenBank/DDBJ databases">
        <authorList>
            <person name="Jaros S."/>
            <person name="Januszkiewicz K."/>
            <person name="Wedrychowicz H."/>
        </authorList>
    </citation>
    <scope>NUCLEOTIDE SEQUENCE [LARGE SCALE GENOMIC DNA]</scope>
    <source>
        <strain evidence="1 2">DSM 4740</strain>
    </source>
</reference>